<dbReference type="Gene3D" id="3.30.70.2390">
    <property type="match status" value="1"/>
</dbReference>
<evidence type="ECO:0000313" key="3">
    <source>
        <dbReference type="EMBL" id="MBO8188796.1"/>
    </source>
</evidence>
<accession>A0ABS3X153</accession>
<sequence length="240" mass="24587">MRRPRRRGRLIAATFASVLAVAVLGWGTLQLVHIFSDPDPVEAAGHPTGPAKCASPAASGNAAATGGKNAALGNRKTDTDGGKAEAGEAEGGKAEKDGKRTAAQNAAGRELPRPGDITVNVLNATSRNGLAKDTADELKKRGFKIGKIGNASAEFDEKVEKAGILIGAPGSSTSDRLQVLGTQLENTETRYDERDGKDVDLILGKGFEHLAKKKAATAALAELAGSPHPGKSSSASPATC</sequence>
<reference evidence="3 4" key="1">
    <citation type="submission" date="2021-02" db="EMBL/GenBank/DDBJ databases">
        <title>Streptomyces spirodelae sp. nov., isolated from duckweed.</title>
        <authorList>
            <person name="Saimee Y."/>
            <person name="Duangmal K."/>
        </authorList>
    </citation>
    <scope>NUCLEOTIDE SEQUENCE [LARGE SCALE GENOMIC DNA]</scope>
    <source>
        <strain evidence="3 4">DW4-2</strain>
    </source>
</reference>
<dbReference type="Pfam" id="PF13399">
    <property type="entry name" value="LytR_C"/>
    <property type="match status" value="1"/>
</dbReference>
<dbReference type="InterPro" id="IPR027381">
    <property type="entry name" value="LytR/CpsA/Psr_C"/>
</dbReference>
<gene>
    <name evidence="3" type="ORF">JW592_25470</name>
</gene>
<keyword evidence="4" id="KW-1185">Reference proteome</keyword>
<feature type="domain" description="LytR/CpsA/Psr regulator C-terminal" evidence="2">
    <location>
        <begin position="116"/>
        <end position="207"/>
    </location>
</feature>
<name>A0ABS3X153_9ACTN</name>
<evidence type="ECO:0000313" key="4">
    <source>
        <dbReference type="Proteomes" id="UP001518976"/>
    </source>
</evidence>
<evidence type="ECO:0000259" key="2">
    <source>
        <dbReference type="Pfam" id="PF13399"/>
    </source>
</evidence>
<evidence type="ECO:0000256" key="1">
    <source>
        <dbReference type="SAM" id="MobiDB-lite"/>
    </source>
</evidence>
<dbReference type="EMBL" id="JAFFZN010000027">
    <property type="protein sequence ID" value="MBO8188796.1"/>
    <property type="molecule type" value="Genomic_DNA"/>
</dbReference>
<comment type="caution">
    <text evidence="3">The sequence shown here is derived from an EMBL/GenBank/DDBJ whole genome shotgun (WGS) entry which is preliminary data.</text>
</comment>
<feature type="compositionally biased region" description="Low complexity" evidence="1">
    <location>
        <begin position="51"/>
        <end position="73"/>
    </location>
</feature>
<dbReference type="Proteomes" id="UP001518976">
    <property type="component" value="Unassembled WGS sequence"/>
</dbReference>
<organism evidence="3 4">
    <name type="scientific">Streptomyces spirodelae</name>
    <dbReference type="NCBI Taxonomy" id="2812904"/>
    <lineage>
        <taxon>Bacteria</taxon>
        <taxon>Bacillati</taxon>
        <taxon>Actinomycetota</taxon>
        <taxon>Actinomycetes</taxon>
        <taxon>Kitasatosporales</taxon>
        <taxon>Streptomycetaceae</taxon>
        <taxon>Streptomyces</taxon>
    </lineage>
</organism>
<protein>
    <submittedName>
        <fullName evidence="3">LytR C-terminal domain-containing protein</fullName>
    </submittedName>
</protein>
<feature type="compositionally biased region" description="Basic and acidic residues" evidence="1">
    <location>
        <begin position="75"/>
        <end position="100"/>
    </location>
</feature>
<feature type="region of interest" description="Disordered" evidence="1">
    <location>
        <begin position="43"/>
        <end position="114"/>
    </location>
</feature>
<proteinExistence type="predicted"/>